<evidence type="ECO:0000259" key="5">
    <source>
        <dbReference type="PROSITE" id="PS51123"/>
    </source>
</evidence>
<dbReference type="Gene3D" id="2.60.40.1120">
    <property type="entry name" value="Carboxypeptidase-like, regulatory domain"/>
    <property type="match status" value="1"/>
</dbReference>
<dbReference type="Pfam" id="PF00691">
    <property type="entry name" value="OmpA"/>
    <property type="match status" value="1"/>
</dbReference>
<protein>
    <recommendedName>
        <fullName evidence="5">OmpA-like domain-containing protein</fullName>
    </recommendedName>
</protein>
<proteinExistence type="predicted"/>
<name>A0A644WS82_9ZZZZ</name>
<dbReference type="PRINTS" id="PR01021">
    <property type="entry name" value="OMPADOMAIN"/>
</dbReference>
<organism evidence="6">
    <name type="scientific">bioreactor metagenome</name>
    <dbReference type="NCBI Taxonomy" id="1076179"/>
    <lineage>
        <taxon>unclassified sequences</taxon>
        <taxon>metagenomes</taxon>
        <taxon>ecological metagenomes</taxon>
    </lineage>
</organism>
<feature type="compositionally biased region" description="Low complexity" evidence="4">
    <location>
        <begin position="417"/>
        <end position="466"/>
    </location>
</feature>
<accession>A0A644WS82</accession>
<dbReference type="PROSITE" id="PS51123">
    <property type="entry name" value="OMPA_2"/>
    <property type="match status" value="1"/>
</dbReference>
<dbReference type="AlphaFoldDB" id="A0A644WS82"/>
<dbReference type="InterPro" id="IPR036737">
    <property type="entry name" value="OmpA-like_sf"/>
</dbReference>
<keyword evidence="2" id="KW-0472">Membrane</keyword>
<feature type="domain" description="OmpA-like" evidence="5">
    <location>
        <begin position="227"/>
        <end position="376"/>
    </location>
</feature>
<comment type="subcellular location">
    <subcellularLocation>
        <location evidence="1">Cell outer membrane</location>
    </subcellularLocation>
</comment>
<keyword evidence="3" id="KW-0998">Cell outer membrane</keyword>
<dbReference type="InterPro" id="IPR006664">
    <property type="entry name" value="OMP_bac"/>
</dbReference>
<evidence type="ECO:0000256" key="4">
    <source>
        <dbReference type="SAM" id="MobiDB-lite"/>
    </source>
</evidence>
<evidence type="ECO:0000256" key="1">
    <source>
        <dbReference type="ARBA" id="ARBA00004442"/>
    </source>
</evidence>
<dbReference type="InterPro" id="IPR023296">
    <property type="entry name" value="Glyco_hydro_beta-prop_sf"/>
</dbReference>
<feature type="region of interest" description="Disordered" evidence="4">
    <location>
        <begin position="380"/>
        <end position="466"/>
    </location>
</feature>
<evidence type="ECO:0000313" key="6">
    <source>
        <dbReference type="EMBL" id="MPM05123.1"/>
    </source>
</evidence>
<dbReference type="Gene3D" id="3.30.1330.60">
    <property type="entry name" value="OmpA-like domain"/>
    <property type="match status" value="1"/>
</dbReference>
<dbReference type="PANTHER" id="PTHR30329:SF21">
    <property type="entry name" value="LIPOPROTEIN YIAD-RELATED"/>
    <property type="match status" value="1"/>
</dbReference>
<dbReference type="GO" id="GO:0009279">
    <property type="term" value="C:cell outer membrane"/>
    <property type="evidence" value="ECO:0007669"/>
    <property type="project" value="UniProtKB-SubCell"/>
</dbReference>
<dbReference type="PANTHER" id="PTHR30329">
    <property type="entry name" value="STATOR ELEMENT OF FLAGELLAR MOTOR COMPLEX"/>
    <property type="match status" value="1"/>
</dbReference>
<reference evidence="6" key="1">
    <citation type="submission" date="2019-08" db="EMBL/GenBank/DDBJ databases">
        <authorList>
            <person name="Kucharzyk K."/>
            <person name="Murdoch R.W."/>
            <person name="Higgins S."/>
            <person name="Loffler F."/>
        </authorList>
    </citation>
    <scope>NUCLEOTIDE SEQUENCE</scope>
</reference>
<dbReference type="SUPFAM" id="SSF49478">
    <property type="entry name" value="Cna protein B-type domain"/>
    <property type="match status" value="1"/>
</dbReference>
<sequence>MPGGQGGRDIWMITRPKKNKPFEKATNLGDAINTSGDEMYPTIREVNGKTYLYFASNGHIGMGGLDIFRSELVDGKWTDPVNMKSPINSSSDDFAIIFNDDPKMLKEADAKEMGWFTTNRKGGRGSDDLWRFKLPPILFTLAGIVRDDSTKEILKGAEVRIEGSNGTVYTDSTDQTGSYFFDNIQIVENTTYNMSVTKPDYYSERGKETTVGLEVSKDLVHDYYLVPIPKKPIVLPDILYDLAKWDLKPQYEDSLDGLVQIMKENPQLVIELGSHTDTRSSDEYNDTLSYKRAKSCVDYLISQGIEPDRLVAKGYGERVPRVLEKDKTVNYKGKDYTFTKGQVMTDEFINSLSSEGEKEAAHQLNRRTTFLILRTDYVPKANTNTPVNPEIQIINEGGDNGTDSTDVETPDGGGDKTPAPGTGTNVTPNTGTGSGTGTPKPNTGTGTKPTGTTTKPTTGTKPNTNG</sequence>
<dbReference type="InterPro" id="IPR050330">
    <property type="entry name" value="Bact_OuterMem_StrucFunc"/>
</dbReference>
<dbReference type="InterPro" id="IPR006665">
    <property type="entry name" value="OmpA-like"/>
</dbReference>
<gene>
    <name evidence="6" type="ORF">SDC9_51409</name>
</gene>
<dbReference type="CDD" id="cd07185">
    <property type="entry name" value="OmpA_C-like"/>
    <property type="match status" value="1"/>
</dbReference>
<evidence type="ECO:0000256" key="2">
    <source>
        <dbReference type="ARBA" id="ARBA00023136"/>
    </source>
</evidence>
<dbReference type="SUPFAM" id="SSF103088">
    <property type="entry name" value="OmpA-like"/>
    <property type="match status" value="1"/>
</dbReference>
<dbReference type="EMBL" id="VSSQ01001102">
    <property type="protein sequence ID" value="MPM05123.1"/>
    <property type="molecule type" value="Genomic_DNA"/>
</dbReference>
<evidence type="ECO:0000256" key="3">
    <source>
        <dbReference type="ARBA" id="ARBA00023237"/>
    </source>
</evidence>
<comment type="caution">
    <text evidence="6">The sequence shown here is derived from an EMBL/GenBank/DDBJ whole genome shotgun (WGS) entry which is preliminary data.</text>
</comment>
<dbReference type="SUPFAM" id="SSF75005">
    <property type="entry name" value="Arabinanase/levansucrase/invertase"/>
    <property type="match status" value="1"/>
</dbReference>